<feature type="compositionally biased region" description="Polar residues" evidence="1">
    <location>
        <begin position="17"/>
        <end position="27"/>
    </location>
</feature>
<keyword evidence="3" id="KW-1185">Reference proteome</keyword>
<evidence type="ECO:0000256" key="1">
    <source>
        <dbReference type="SAM" id="MobiDB-lite"/>
    </source>
</evidence>
<sequence length="91" mass="10424">MVGCLLEESDNNKENLPPNSQSRSSSCKGRKRVPIQHCQNHCEMSKLSDVVARLQMEQEERYMEVVMSGAEKLQSKLQTEMASRIQFDSTF</sequence>
<reference evidence="2" key="1">
    <citation type="submission" date="2022-08" db="EMBL/GenBank/DDBJ databases">
        <authorList>
            <person name="Gutierrez-Valencia J."/>
        </authorList>
    </citation>
    <scope>NUCLEOTIDE SEQUENCE</scope>
</reference>
<evidence type="ECO:0000313" key="3">
    <source>
        <dbReference type="Proteomes" id="UP001154282"/>
    </source>
</evidence>
<accession>A0AAV0MQA9</accession>
<comment type="caution">
    <text evidence="2">The sequence shown here is derived from an EMBL/GenBank/DDBJ whole genome shotgun (WGS) entry which is preliminary data.</text>
</comment>
<protein>
    <submittedName>
        <fullName evidence="2">Uncharacterized protein</fullName>
    </submittedName>
</protein>
<proteinExistence type="predicted"/>
<name>A0AAV0MQA9_9ROSI</name>
<gene>
    <name evidence="2" type="ORF">LITE_LOCUS30001</name>
</gene>
<dbReference type="EMBL" id="CAMGYJ010000007">
    <property type="protein sequence ID" value="CAI0448974.1"/>
    <property type="molecule type" value="Genomic_DNA"/>
</dbReference>
<evidence type="ECO:0000313" key="2">
    <source>
        <dbReference type="EMBL" id="CAI0448974.1"/>
    </source>
</evidence>
<organism evidence="2 3">
    <name type="scientific">Linum tenue</name>
    <dbReference type="NCBI Taxonomy" id="586396"/>
    <lineage>
        <taxon>Eukaryota</taxon>
        <taxon>Viridiplantae</taxon>
        <taxon>Streptophyta</taxon>
        <taxon>Embryophyta</taxon>
        <taxon>Tracheophyta</taxon>
        <taxon>Spermatophyta</taxon>
        <taxon>Magnoliopsida</taxon>
        <taxon>eudicotyledons</taxon>
        <taxon>Gunneridae</taxon>
        <taxon>Pentapetalae</taxon>
        <taxon>rosids</taxon>
        <taxon>fabids</taxon>
        <taxon>Malpighiales</taxon>
        <taxon>Linaceae</taxon>
        <taxon>Linum</taxon>
    </lineage>
</organism>
<dbReference type="Proteomes" id="UP001154282">
    <property type="component" value="Unassembled WGS sequence"/>
</dbReference>
<dbReference type="AlphaFoldDB" id="A0AAV0MQA9"/>
<feature type="region of interest" description="Disordered" evidence="1">
    <location>
        <begin position="1"/>
        <end position="30"/>
    </location>
</feature>